<feature type="region of interest" description="Disordered" evidence="1">
    <location>
        <begin position="84"/>
        <end position="105"/>
    </location>
</feature>
<evidence type="ECO:0000256" key="2">
    <source>
        <dbReference type="SAM" id="Phobius"/>
    </source>
</evidence>
<reference evidence="4" key="1">
    <citation type="submission" date="2024-02" db="UniProtKB">
        <authorList>
            <consortium name="WormBaseParasite"/>
        </authorList>
    </citation>
    <scope>IDENTIFICATION</scope>
</reference>
<feature type="compositionally biased region" description="Low complexity" evidence="1">
    <location>
        <begin position="19"/>
        <end position="32"/>
    </location>
</feature>
<feature type="region of interest" description="Disordered" evidence="1">
    <location>
        <begin position="1"/>
        <end position="37"/>
    </location>
</feature>
<dbReference type="AlphaFoldDB" id="A0AAF3ERA9"/>
<proteinExistence type="predicted"/>
<keyword evidence="2" id="KW-0472">Membrane</keyword>
<dbReference type="WBParaSite" id="MBELARI_LOCUS16638">
    <property type="protein sequence ID" value="MBELARI_LOCUS16638"/>
    <property type="gene ID" value="MBELARI_LOCUS16638"/>
</dbReference>
<accession>A0AAF3ERA9</accession>
<keyword evidence="2" id="KW-1133">Transmembrane helix</keyword>
<evidence type="ECO:0000256" key="1">
    <source>
        <dbReference type="SAM" id="MobiDB-lite"/>
    </source>
</evidence>
<dbReference type="Proteomes" id="UP000887575">
    <property type="component" value="Unassembled WGS sequence"/>
</dbReference>
<organism evidence="3 4">
    <name type="scientific">Mesorhabditis belari</name>
    <dbReference type="NCBI Taxonomy" id="2138241"/>
    <lineage>
        <taxon>Eukaryota</taxon>
        <taxon>Metazoa</taxon>
        <taxon>Ecdysozoa</taxon>
        <taxon>Nematoda</taxon>
        <taxon>Chromadorea</taxon>
        <taxon>Rhabditida</taxon>
        <taxon>Rhabditina</taxon>
        <taxon>Rhabditomorpha</taxon>
        <taxon>Rhabditoidea</taxon>
        <taxon>Rhabditidae</taxon>
        <taxon>Mesorhabditinae</taxon>
        <taxon>Mesorhabditis</taxon>
    </lineage>
</organism>
<evidence type="ECO:0000313" key="4">
    <source>
        <dbReference type="WBParaSite" id="MBELARI_LOCUS16638"/>
    </source>
</evidence>
<evidence type="ECO:0000313" key="3">
    <source>
        <dbReference type="Proteomes" id="UP000887575"/>
    </source>
</evidence>
<sequence>MSYGDGDDPSPSRLPFDQPPWSSNGNNPGNSPTHLGNPDDWAGVPVWAVYLFAGCALLIGAVLLLDYCVIRRNALGNTCCARSKQKRSSSSAHAKRSTNMLLNKMTRVPPMDPEQFMC</sequence>
<protein>
    <submittedName>
        <fullName evidence="4">Uncharacterized protein</fullName>
    </submittedName>
</protein>
<name>A0AAF3ERA9_9BILA</name>
<keyword evidence="3" id="KW-1185">Reference proteome</keyword>
<keyword evidence="2" id="KW-0812">Transmembrane</keyword>
<feature type="transmembrane region" description="Helical" evidence="2">
    <location>
        <begin position="47"/>
        <end position="65"/>
    </location>
</feature>